<keyword evidence="6" id="KW-0336">GPI-anchor</keyword>
<dbReference type="SMART" id="SM00768">
    <property type="entry name" value="X8"/>
    <property type="match status" value="1"/>
</dbReference>
<comment type="subcellular location">
    <subcellularLocation>
        <location evidence="2">Cell membrane</location>
        <topology evidence="2">Lipid-anchor</topology>
        <topology evidence="2">GPI-anchor</topology>
    </subcellularLocation>
</comment>
<keyword evidence="7" id="KW-0732">Signal</keyword>
<dbReference type="GO" id="GO:0042973">
    <property type="term" value="F:glucan endo-1,3-beta-D-glucosidase activity"/>
    <property type="evidence" value="ECO:0007669"/>
    <property type="project" value="UniProtKB-EC"/>
</dbReference>
<evidence type="ECO:0000256" key="3">
    <source>
        <dbReference type="ARBA" id="ARBA00008773"/>
    </source>
</evidence>
<keyword evidence="12" id="KW-0325">Glycoprotein</keyword>
<dbReference type="EC" id="3.2.1.39" evidence="4"/>
<keyword evidence="14 16" id="KW-0326">Glycosidase</keyword>
<evidence type="ECO:0000256" key="15">
    <source>
        <dbReference type="RuleBase" id="RU004335"/>
    </source>
</evidence>
<dbReference type="EMBL" id="JBFOLJ010000015">
    <property type="protein sequence ID" value="KAL2472931.1"/>
    <property type="molecule type" value="Genomic_DNA"/>
</dbReference>
<keyword evidence="9" id="KW-0611">Plant defense</keyword>
<dbReference type="Pfam" id="PF00332">
    <property type="entry name" value="Glyco_hydro_17"/>
    <property type="match status" value="1"/>
</dbReference>
<dbReference type="GO" id="GO:0098552">
    <property type="term" value="C:side of membrane"/>
    <property type="evidence" value="ECO:0007669"/>
    <property type="project" value="UniProtKB-KW"/>
</dbReference>
<feature type="compositionally biased region" description="Polar residues" evidence="17">
    <location>
        <begin position="337"/>
        <end position="346"/>
    </location>
</feature>
<evidence type="ECO:0000256" key="11">
    <source>
        <dbReference type="ARBA" id="ARBA00023157"/>
    </source>
</evidence>
<evidence type="ECO:0000259" key="18">
    <source>
        <dbReference type="SMART" id="SM00768"/>
    </source>
</evidence>
<dbReference type="PROSITE" id="PS00587">
    <property type="entry name" value="GLYCOSYL_HYDROL_F17"/>
    <property type="match status" value="1"/>
</dbReference>
<name>A0ABD1QDY9_9LAMI</name>
<dbReference type="GO" id="GO:0009506">
    <property type="term" value="C:plasmodesma"/>
    <property type="evidence" value="ECO:0007669"/>
    <property type="project" value="UniProtKB-ARBA"/>
</dbReference>
<evidence type="ECO:0000256" key="8">
    <source>
        <dbReference type="ARBA" id="ARBA00022801"/>
    </source>
</evidence>
<dbReference type="Gene3D" id="3.20.20.80">
    <property type="entry name" value="Glycosidases"/>
    <property type="match status" value="1"/>
</dbReference>
<evidence type="ECO:0000256" key="13">
    <source>
        <dbReference type="ARBA" id="ARBA00023288"/>
    </source>
</evidence>
<dbReference type="PANTHER" id="PTHR32227">
    <property type="entry name" value="GLUCAN ENDO-1,3-BETA-GLUCOSIDASE BG1-RELATED-RELATED"/>
    <property type="match status" value="1"/>
</dbReference>
<evidence type="ECO:0000256" key="12">
    <source>
        <dbReference type="ARBA" id="ARBA00023180"/>
    </source>
</evidence>
<evidence type="ECO:0000256" key="16">
    <source>
        <dbReference type="RuleBase" id="RU004336"/>
    </source>
</evidence>
<sequence>MTLGDTGAIGINYGRVANDLPSPSQVVQLLKAQGLTKVKLYDTDSAVLSALSGSGISVTVALPNEQLSSAAANESFTDTWVKTNIISYLPKTLIEAIAVGNEVFVDPKNTTTYLLPAMKNVYASLSKYDVASNIKICSPVALSALQSSYPSSTGSFKSDLIEPVIKPMLSFLNQTDSYLMVNAYPFFAYIANTDTISLDYAMFRDNKGQTDPNNGLVYKSLFEAQIDAVFAAMNALGFNDLKMVISETGWPSNGDENEVGASTANAAAYNGNLVRRVLTGSGTPLRPEQPLNVYLFALFNENQKPGPTSERNYGLFYPNEKKVYDIPLTLEGLKNEPTMNNGSKNQVPAAAPPSGEVSVSNAAQTWCIANGEAGEKKLQDALDYACGAGADCRPIEEGATCYDPNSLEAHASYAFNSYYQKNARKSGTCDFGGAAYLVTQPPKFGSCEFPTGY</sequence>
<evidence type="ECO:0000256" key="9">
    <source>
        <dbReference type="ARBA" id="ARBA00022821"/>
    </source>
</evidence>
<dbReference type="InterPro" id="IPR000490">
    <property type="entry name" value="Glyco_hydro_17"/>
</dbReference>
<dbReference type="FunFam" id="3.20.20.80:FF:000002">
    <property type="entry name" value="Glucan endo-1,3-beta-glucosidase 3"/>
    <property type="match status" value="1"/>
</dbReference>
<comment type="similarity">
    <text evidence="3 15">Belongs to the glycosyl hydrolase 17 family.</text>
</comment>
<evidence type="ECO:0000256" key="6">
    <source>
        <dbReference type="ARBA" id="ARBA00022622"/>
    </source>
</evidence>
<evidence type="ECO:0000256" key="5">
    <source>
        <dbReference type="ARBA" id="ARBA00022475"/>
    </source>
</evidence>
<protein>
    <recommendedName>
        <fullName evidence="4">glucan endo-1,3-beta-D-glucosidase</fullName>
        <ecNumber evidence="4">3.2.1.39</ecNumber>
    </recommendedName>
</protein>
<feature type="region of interest" description="Disordered" evidence="17">
    <location>
        <begin position="336"/>
        <end position="355"/>
    </location>
</feature>
<dbReference type="SUPFAM" id="SSF51445">
    <property type="entry name" value="(Trans)glycosidases"/>
    <property type="match status" value="1"/>
</dbReference>
<evidence type="ECO:0000256" key="4">
    <source>
        <dbReference type="ARBA" id="ARBA00012780"/>
    </source>
</evidence>
<comment type="catalytic activity">
    <reaction evidence="1">
        <text>Hydrolysis of (1-&gt;3)-beta-D-glucosidic linkages in (1-&gt;3)-beta-D-glucans.</text>
        <dbReference type="EC" id="3.2.1.39"/>
    </reaction>
</comment>
<dbReference type="Gene3D" id="1.20.58.1040">
    <property type="match status" value="1"/>
</dbReference>
<keyword evidence="10" id="KW-0472">Membrane</keyword>
<dbReference type="InterPro" id="IPR044965">
    <property type="entry name" value="Glyco_hydro_17_plant"/>
</dbReference>
<dbReference type="Proteomes" id="UP001604277">
    <property type="component" value="Unassembled WGS sequence"/>
</dbReference>
<evidence type="ECO:0000256" key="2">
    <source>
        <dbReference type="ARBA" id="ARBA00004609"/>
    </source>
</evidence>
<gene>
    <name evidence="19" type="ORF">Fot_48667</name>
</gene>
<evidence type="ECO:0000256" key="14">
    <source>
        <dbReference type="ARBA" id="ARBA00023295"/>
    </source>
</evidence>
<feature type="domain" description="X8" evidence="18">
    <location>
        <begin position="365"/>
        <end position="449"/>
    </location>
</feature>
<dbReference type="InterPro" id="IPR012946">
    <property type="entry name" value="X8"/>
</dbReference>
<dbReference type="Pfam" id="PF07983">
    <property type="entry name" value="X8"/>
    <property type="match status" value="1"/>
</dbReference>
<accession>A0ABD1QDY9</accession>
<evidence type="ECO:0000256" key="10">
    <source>
        <dbReference type="ARBA" id="ARBA00023136"/>
    </source>
</evidence>
<dbReference type="GO" id="GO:0005886">
    <property type="term" value="C:plasma membrane"/>
    <property type="evidence" value="ECO:0007669"/>
    <property type="project" value="UniProtKB-SubCell"/>
</dbReference>
<proteinExistence type="inferred from homology"/>
<keyword evidence="5" id="KW-1003">Cell membrane</keyword>
<keyword evidence="13" id="KW-0449">Lipoprotein</keyword>
<evidence type="ECO:0000313" key="19">
    <source>
        <dbReference type="EMBL" id="KAL2472931.1"/>
    </source>
</evidence>
<organism evidence="19 20">
    <name type="scientific">Forsythia ovata</name>
    <dbReference type="NCBI Taxonomy" id="205694"/>
    <lineage>
        <taxon>Eukaryota</taxon>
        <taxon>Viridiplantae</taxon>
        <taxon>Streptophyta</taxon>
        <taxon>Embryophyta</taxon>
        <taxon>Tracheophyta</taxon>
        <taxon>Spermatophyta</taxon>
        <taxon>Magnoliopsida</taxon>
        <taxon>eudicotyledons</taxon>
        <taxon>Gunneridae</taxon>
        <taxon>Pentapetalae</taxon>
        <taxon>asterids</taxon>
        <taxon>lamiids</taxon>
        <taxon>Lamiales</taxon>
        <taxon>Oleaceae</taxon>
        <taxon>Forsythieae</taxon>
        <taxon>Forsythia</taxon>
    </lineage>
</organism>
<keyword evidence="20" id="KW-1185">Reference proteome</keyword>
<keyword evidence="8 16" id="KW-0378">Hydrolase</keyword>
<dbReference type="GO" id="GO:0006952">
    <property type="term" value="P:defense response"/>
    <property type="evidence" value="ECO:0007669"/>
    <property type="project" value="UniProtKB-KW"/>
</dbReference>
<dbReference type="FunFam" id="1.20.58.1040:FF:000001">
    <property type="entry name" value="Glucan endo-1,3-beta-glucosidase 4"/>
    <property type="match status" value="1"/>
</dbReference>
<dbReference type="InterPro" id="IPR017853">
    <property type="entry name" value="GH"/>
</dbReference>
<comment type="caution">
    <text evidence="19">The sequence shown here is derived from an EMBL/GenBank/DDBJ whole genome shotgun (WGS) entry which is preliminary data.</text>
</comment>
<reference evidence="20" key="1">
    <citation type="submission" date="2024-07" db="EMBL/GenBank/DDBJ databases">
        <title>Two chromosome-level genome assemblies of Korean endemic species Abeliophyllum distichum and Forsythia ovata (Oleaceae).</title>
        <authorList>
            <person name="Jang H."/>
        </authorList>
    </citation>
    <scope>NUCLEOTIDE SEQUENCE [LARGE SCALE GENOMIC DNA]</scope>
</reference>
<evidence type="ECO:0000256" key="7">
    <source>
        <dbReference type="ARBA" id="ARBA00022729"/>
    </source>
</evidence>
<evidence type="ECO:0000313" key="20">
    <source>
        <dbReference type="Proteomes" id="UP001604277"/>
    </source>
</evidence>
<dbReference type="AlphaFoldDB" id="A0ABD1QDY9"/>
<keyword evidence="11" id="KW-1015">Disulfide bond</keyword>
<evidence type="ECO:0000256" key="1">
    <source>
        <dbReference type="ARBA" id="ARBA00000382"/>
    </source>
</evidence>
<evidence type="ECO:0000256" key="17">
    <source>
        <dbReference type="SAM" id="MobiDB-lite"/>
    </source>
</evidence>